<dbReference type="AlphaFoldDB" id="A0A2T2WME0"/>
<dbReference type="PANTHER" id="PTHR35372:SF2">
    <property type="entry name" value="SF3 HELICASE DOMAIN-CONTAINING PROTEIN"/>
    <property type="match status" value="1"/>
</dbReference>
<keyword evidence="2" id="KW-0378">Hydrolase</keyword>
<dbReference type="EMBL" id="PXYV01000006">
    <property type="protein sequence ID" value="PSR23386.1"/>
    <property type="molecule type" value="Genomic_DNA"/>
</dbReference>
<protein>
    <recommendedName>
        <fullName evidence="4">SF3 helicase domain-containing protein</fullName>
    </recommendedName>
</protein>
<keyword evidence="3" id="KW-0067">ATP-binding</keyword>
<evidence type="ECO:0000256" key="1">
    <source>
        <dbReference type="ARBA" id="ARBA00022741"/>
    </source>
</evidence>
<accession>A0A2T2WME0</accession>
<evidence type="ECO:0000256" key="2">
    <source>
        <dbReference type="ARBA" id="ARBA00022801"/>
    </source>
</evidence>
<gene>
    <name evidence="5" type="ORF">C7B45_03485</name>
</gene>
<dbReference type="InterPro" id="IPR014818">
    <property type="entry name" value="Phage/plasmid_primase_P4_C"/>
</dbReference>
<proteinExistence type="predicted"/>
<comment type="caution">
    <text evidence="5">The sequence shown here is derived from an EMBL/GenBank/DDBJ whole genome shotgun (WGS) entry which is preliminary data.</text>
</comment>
<dbReference type="PANTHER" id="PTHR35372">
    <property type="entry name" value="ATP BINDING PROTEIN-RELATED"/>
    <property type="match status" value="1"/>
</dbReference>
<dbReference type="InterPro" id="IPR014015">
    <property type="entry name" value="Helicase_SF3_DNA-vir"/>
</dbReference>
<dbReference type="Pfam" id="PF19263">
    <property type="entry name" value="DUF5906"/>
    <property type="match status" value="1"/>
</dbReference>
<feature type="domain" description="SF3 helicase" evidence="4">
    <location>
        <begin position="207"/>
        <end position="386"/>
    </location>
</feature>
<keyword evidence="1" id="KW-0547">Nucleotide-binding</keyword>
<evidence type="ECO:0000313" key="6">
    <source>
        <dbReference type="Proteomes" id="UP000241848"/>
    </source>
</evidence>
<name>A0A2T2WME0_9FIRM</name>
<sequence>MGKLTRIHAHANKWAPEQKLQSLQRHADGQATAAEPALWTDEWARWFVAQNLHQLVRAVGDDHLVANDATVWARCLADALELGWYHDDLYGLASRNDPLFVPVDTGKLVADLSNQLRDLGVTVEKSVTRAQDLQTALRMILPRPLDGNWIAWDRTAWNLPRAIPFANGLLDLETLHLRSLTRDDRITWRIPYRWIGGQPLPGPAVRFWLQHFRNLFGDDAEAKLKTRALLVRSAVALAPWIRGAQWQKALMLIGPGQNGKGTWIRLWQRILGPLMQSLSLAAYDDANRFGLTNLQPDTLVAATPDMDENARLRGTERWKKLTGDDPMDWERKHRDIITVQFRARLWLAGPVVPKVTDRSHGMYRRIKDTIILFDRKQPEDPGYEDVMSVRENIETLLVLAVTPLHRVVTGQEPMPVPASAVAALEEYRRQIDPWRQWIDPDDGWLILDPTGWVETDRLYVVYKRWYQYWTGERFPEYMPRQKFGRVLTEHLGMRVGRGSGSDKGYRGVRIHPHWDRRFDD</sequence>
<dbReference type="GO" id="GO:0005524">
    <property type="term" value="F:ATP binding"/>
    <property type="evidence" value="ECO:0007669"/>
    <property type="project" value="UniProtKB-KW"/>
</dbReference>
<dbReference type="GO" id="GO:0016787">
    <property type="term" value="F:hydrolase activity"/>
    <property type="evidence" value="ECO:0007669"/>
    <property type="project" value="UniProtKB-KW"/>
</dbReference>
<dbReference type="SUPFAM" id="SSF52540">
    <property type="entry name" value="P-loop containing nucleoside triphosphate hydrolases"/>
    <property type="match status" value="1"/>
</dbReference>
<dbReference type="InterPro" id="IPR045455">
    <property type="entry name" value="NrS-1_pol-like_helicase"/>
</dbReference>
<dbReference type="InterPro" id="IPR027417">
    <property type="entry name" value="P-loop_NTPase"/>
</dbReference>
<evidence type="ECO:0000256" key="3">
    <source>
        <dbReference type="ARBA" id="ARBA00022840"/>
    </source>
</evidence>
<organism evidence="5 6">
    <name type="scientific">Sulfobacillus acidophilus</name>
    <dbReference type="NCBI Taxonomy" id="53633"/>
    <lineage>
        <taxon>Bacteria</taxon>
        <taxon>Bacillati</taxon>
        <taxon>Bacillota</taxon>
        <taxon>Clostridia</taxon>
        <taxon>Eubacteriales</taxon>
        <taxon>Clostridiales Family XVII. Incertae Sedis</taxon>
        <taxon>Sulfobacillus</taxon>
    </lineage>
</organism>
<dbReference type="InterPro" id="IPR051620">
    <property type="entry name" value="ORF904-like_C"/>
</dbReference>
<evidence type="ECO:0000313" key="5">
    <source>
        <dbReference type="EMBL" id="PSR23386.1"/>
    </source>
</evidence>
<dbReference type="PROSITE" id="PS51206">
    <property type="entry name" value="SF3_HELICASE_1"/>
    <property type="match status" value="1"/>
</dbReference>
<dbReference type="Pfam" id="PF08706">
    <property type="entry name" value="D5_N"/>
    <property type="match status" value="1"/>
</dbReference>
<dbReference type="Proteomes" id="UP000241848">
    <property type="component" value="Unassembled WGS sequence"/>
</dbReference>
<dbReference type="Gene3D" id="3.40.50.300">
    <property type="entry name" value="P-loop containing nucleotide triphosphate hydrolases"/>
    <property type="match status" value="1"/>
</dbReference>
<evidence type="ECO:0000259" key="4">
    <source>
        <dbReference type="PROSITE" id="PS51206"/>
    </source>
</evidence>
<reference evidence="5 6" key="1">
    <citation type="journal article" date="2014" name="BMC Genomics">
        <title>Comparison of environmental and isolate Sulfobacillus genomes reveals diverse carbon, sulfur, nitrogen, and hydrogen metabolisms.</title>
        <authorList>
            <person name="Justice N.B."/>
            <person name="Norman A."/>
            <person name="Brown C.T."/>
            <person name="Singh A."/>
            <person name="Thomas B.C."/>
            <person name="Banfield J.F."/>
        </authorList>
    </citation>
    <scope>NUCLEOTIDE SEQUENCE [LARGE SCALE GENOMIC DNA]</scope>
    <source>
        <strain evidence="5">AMDSBA3</strain>
    </source>
</reference>